<dbReference type="AlphaFoldDB" id="A0A1J3FBU7"/>
<reference evidence="2" key="1">
    <citation type="submission" date="2016-07" db="EMBL/GenBank/DDBJ databases">
        <title>De novo transcriptome assembly of four accessions of the metal hyperaccumulator plant Noccaea caerulescens.</title>
        <authorList>
            <person name="Blande D."/>
            <person name="Halimaa P."/>
            <person name="Tervahauta A.I."/>
            <person name="Aarts M.G."/>
            <person name="Karenlampi S.O."/>
        </authorList>
    </citation>
    <scope>NUCLEOTIDE SEQUENCE</scope>
</reference>
<feature type="compositionally biased region" description="Basic and acidic residues" evidence="1">
    <location>
        <begin position="169"/>
        <end position="197"/>
    </location>
</feature>
<dbReference type="PANTHER" id="PTHR33621:SF10">
    <property type="entry name" value="ASPARTIC_GLUTAMIC ACID-RICH PROTEIN"/>
    <property type="match status" value="1"/>
</dbReference>
<feature type="region of interest" description="Disordered" evidence="1">
    <location>
        <begin position="45"/>
        <end position="138"/>
    </location>
</feature>
<feature type="region of interest" description="Disordered" evidence="1">
    <location>
        <begin position="287"/>
        <end position="335"/>
    </location>
</feature>
<dbReference type="PANTHER" id="PTHR33621">
    <property type="entry name" value="ASPARTIC/GLUTAMIC ACID-RICH PROTEIN"/>
    <property type="match status" value="1"/>
</dbReference>
<name>A0A1J3FBU7_NOCCA</name>
<feature type="compositionally biased region" description="Low complexity" evidence="1">
    <location>
        <begin position="117"/>
        <end position="132"/>
    </location>
</feature>
<dbReference type="EMBL" id="GEVK01011261">
    <property type="protein sequence ID" value="JAU41571.1"/>
    <property type="molecule type" value="Transcribed_RNA"/>
</dbReference>
<sequence>MDFHSLVRRDLQFLCKRNKIPANMTNVAMADALKALEIVEGLDEYMNQSNPNGPHSPTTVAKQPPNTATRTTRRKTAVKAEPQSSSQLTSKSFAGEMDQEPKTNSVKFEASVAKTPAARSTRKASAATSCSSKVEESKKGELVQSVYSTRRSTRLLEKCMADLSLKTKETLDDKPAKNEETEQKVSAEEKNPAGSEERIEEAEVIPGRDLSASMEKEWEILKTDSDQVVEDLQLSVDHADIAVSDANTETNMETMTNEVVCDEKESESTLVQVDKQDETLQAMCEEEGLKKNDNDQEIGGDLEISADLGDNPVLEYANTETNDDNKGRGKLRWRD</sequence>
<protein>
    <submittedName>
        <fullName evidence="2">Uncharacterized protein</fullName>
    </submittedName>
</protein>
<accession>A0A1J3FBU7</accession>
<proteinExistence type="predicted"/>
<gene>
    <name evidence="2" type="ORF">LC_TR7443_c17_g1_i1_g.26452</name>
</gene>
<feature type="region of interest" description="Disordered" evidence="1">
    <location>
        <begin position="169"/>
        <end position="210"/>
    </location>
</feature>
<organism evidence="2">
    <name type="scientific">Noccaea caerulescens</name>
    <name type="common">Alpine penny-cress</name>
    <name type="synonym">Thlaspi caerulescens</name>
    <dbReference type="NCBI Taxonomy" id="107243"/>
    <lineage>
        <taxon>Eukaryota</taxon>
        <taxon>Viridiplantae</taxon>
        <taxon>Streptophyta</taxon>
        <taxon>Embryophyta</taxon>
        <taxon>Tracheophyta</taxon>
        <taxon>Spermatophyta</taxon>
        <taxon>Magnoliopsida</taxon>
        <taxon>eudicotyledons</taxon>
        <taxon>Gunneridae</taxon>
        <taxon>Pentapetalae</taxon>
        <taxon>rosids</taxon>
        <taxon>malvids</taxon>
        <taxon>Brassicales</taxon>
        <taxon>Brassicaceae</taxon>
        <taxon>Coluteocarpeae</taxon>
        <taxon>Noccaea</taxon>
    </lineage>
</organism>
<feature type="compositionally biased region" description="Polar residues" evidence="1">
    <location>
        <begin position="46"/>
        <end position="66"/>
    </location>
</feature>
<feature type="compositionally biased region" description="Polar residues" evidence="1">
    <location>
        <begin position="82"/>
        <end position="92"/>
    </location>
</feature>
<feature type="compositionally biased region" description="Basic and acidic residues" evidence="1">
    <location>
        <begin position="323"/>
        <end position="335"/>
    </location>
</feature>
<evidence type="ECO:0000256" key="1">
    <source>
        <dbReference type="SAM" id="MobiDB-lite"/>
    </source>
</evidence>
<evidence type="ECO:0000313" key="2">
    <source>
        <dbReference type="EMBL" id="JAU41571.1"/>
    </source>
</evidence>